<dbReference type="Proteomes" id="UP000007304">
    <property type="component" value="Unassembled WGS sequence"/>
</dbReference>
<dbReference type="OMA" id="HYFHERR"/>
<dbReference type="GO" id="GO:0022857">
    <property type="term" value="F:transmembrane transporter activity"/>
    <property type="evidence" value="ECO:0007669"/>
    <property type="project" value="InterPro"/>
</dbReference>
<dbReference type="HOGENOM" id="CLU_001265_1_0_1"/>
<reference evidence="6" key="1">
    <citation type="submission" date="2011-07" db="EMBL/GenBank/DDBJ databases">
        <title>The Genome Sequence of Exophiala (Wangiella) dermatitidis NIH/UT8656.</title>
        <authorList>
            <consortium name="The Broad Institute Genome Sequencing Platform"/>
            <person name="Cuomo C."/>
            <person name="Wang Z."/>
            <person name="Hunicke-Smith S."/>
            <person name="Szanislo P.J."/>
            <person name="Earl A."/>
            <person name="Young S.K."/>
            <person name="Zeng Q."/>
            <person name="Gargeya S."/>
            <person name="Fitzgerald M."/>
            <person name="Haas B."/>
            <person name="Abouelleil A."/>
            <person name="Alvarado L."/>
            <person name="Arachchi H.M."/>
            <person name="Berlin A."/>
            <person name="Brown A."/>
            <person name="Chapman S.B."/>
            <person name="Chen Z."/>
            <person name="Dunbar C."/>
            <person name="Freedman E."/>
            <person name="Gearin G."/>
            <person name="Gellesch M."/>
            <person name="Goldberg J."/>
            <person name="Griggs A."/>
            <person name="Gujja S."/>
            <person name="Heiman D."/>
            <person name="Howarth C."/>
            <person name="Larson L."/>
            <person name="Lui A."/>
            <person name="MacDonald P.J.P."/>
            <person name="Montmayeur A."/>
            <person name="Murphy C."/>
            <person name="Neiman D."/>
            <person name="Pearson M."/>
            <person name="Priest M."/>
            <person name="Roberts A."/>
            <person name="Saif S."/>
            <person name="Shea T."/>
            <person name="Shenoy N."/>
            <person name="Sisk P."/>
            <person name="Stolte C."/>
            <person name="Sykes S."/>
            <person name="Wortman J."/>
            <person name="Nusbaum C."/>
            <person name="Birren B."/>
        </authorList>
    </citation>
    <scope>NUCLEOTIDE SEQUENCE</scope>
    <source>
        <strain evidence="6">NIH/UT8656</strain>
    </source>
</reference>
<proteinExistence type="inferred from homology"/>
<feature type="transmembrane region" description="Helical" evidence="4">
    <location>
        <begin position="104"/>
        <end position="122"/>
    </location>
</feature>
<feature type="transmembrane region" description="Helical" evidence="4">
    <location>
        <begin position="190"/>
        <end position="211"/>
    </location>
</feature>
<feature type="transmembrane region" description="Helical" evidence="4">
    <location>
        <begin position="267"/>
        <end position="289"/>
    </location>
</feature>
<dbReference type="FunCoup" id="H6BVI5">
    <property type="interactions" value="177"/>
</dbReference>
<dbReference type="Gene3D" id="1.20.1250.20">
    <property type="entry name" value="MFS general substrate transporter like domains"/>
    <property type="match status" value="1"/>
</dbReference>
<name>H6BVI5_EXODN</name>
<evidence type="ECO:0000313" key="6">
    <source>
        <dbReference type="EMBL" id="EHY55044.1"/>
    </source>
</evidence>
<evidence type="ECO:0000313" key="7">
    <source>
        <dbReference type="Proteomes" id="UP000007304"/>
    </source>
</evidence>
<feature type="transmembrane region" description="Helical" evidence="4">
    <location>
        <begin position="357"/>
        <end position="380"/>
    </location>
</feature>
<sequence length="456" mass="49675">MTESSTAPHRPVKTSKDVPPAARAEGHEESKEPPTTQDAAEDIPPTWSVDAYGQTYPDGGRRAWWTLFGCFCTFFASLALMNSLGSYQAWLASHQLSHESPDRIGWIFGFYNFIAFFAGVQFGPWFDVYGPRPLSLVGSVALLASYCLMGLCVKFWHFFLCIGILGGLATSLLFTSAICTVQHWFYARRALATGMAVSGGSLGGILFPLILEALFPQIGFAWTTRAKALMLLPFVAAGCLLMEARFSAAVTRRIVFPDLNVLLNWRVGLMTAAIFFMEWGLFVPLGYISSYALKEGIESRLAYNMLTFLNVGSLLGRWVPGYLGDKVGRFNTQIMAVSLCIISILAMWLLAGHRTGFLIATAVLFGFGSGSNISLTPVCLAQLCPVERFGTFYAAAYTVSSFGALTGIPVAGALISAARGEYWGLITFAGVTYAVSLVLFITVRVLEVGLDPRKKF</sequence>
<dbReference type="Pfam" id="PF07690">
    <property type="entry name" value="MFS_1"/>
    <property type="match status" value="1"/>
</dbReference>
<dbReference type="InterPro" id="IPR036259">
    <property type="entry name" value="MFS_trans_sf"/>
</dbReference>
<dbReference type="RefSeq" id="XP_009155505.1">
    <property type="nucleotide sequence ID" value="XM_009157257.1"/>
</dbReference>
<dbReference type="EMBL" id="JH226132">
    <property type="protein sequence ID" value="EHY55044.1"/>
    <property type="molecule type" value="Genomic_DNA"/>
</dbReference>
<feature type="transmembrane region" description="Helical" evidence="4">
    <location>
        <begin position="231"/>
        <end position="255"/>
    </location>
</feature>
<keyword evidence="4" id="KW-1133">Transmembrane helix</keyword>
<evidence type="ECO:0000259" key="5">
    <source>
        <dbReference type="PROSITE" id="PS50850"/>
    </source>
</evidence>
<feature type="transmembrane region" description="Helical" evidence="4">
    <location>
        <begin position="422"/>
        <end position="446"/>
    </location>
</feature>
<protein>
    <submittedName>
        <fullName evidence="6">MFS transporter, MCP family, solute carrier family 16 (Monocarboxylic acid transporters), member 10</fullName>
    </submittedName>
</protein>
<evidence type="ECO:0000256" key="3">
    <source>
        <dbReference type="SAM" id="MobiDB-lite"/>
    </source>
</evidence>
<evidence type="ECO:0000256" key="1">
    <source>
        <dbReference type="ARBA" id="ARBA00004141"/>
    </source>
</evidence>
<comment type="subcellular location">
    <subcellularLocation>
        <location evidence="1">Membrane</location>
        <topology evidence="1">Multi-pass membrane protein</topology>
    </subcellularLocation>
</comment>
<dbReference type="InParanoid" id="H6BVI5"/>
<comment type="similarity">
    <text evidence="2">Belongs to the major facilitator superfamily. Monocarboxylate porter (TC 2.A.1.13) family.</text>
</comment>
<keyword evidence="4" id="KW-0472">Membrane</keyword>
<evidence type="ECO:0000256" key="2">
    <source>
        <dbReference type="ARBA" id="ARBA00006727"/>
    </source>
</evidence>
<dbReference type="eggNOG" id="KOG2504">
    <property type="taxonomic scope" value="Eukaryota"/>
</dbReference>
<keyword evidence="7" id="KW-1185">Reference proteome</keyword>
<feature type="region of interest" description="Disordered" evidence="3">
    <location>
        <begin position="1"/>
        <end position="45"/>
    </location>
</feature>
<feature type="transmembrane region" description="Helical" evidence="4">
    <location>
        <begin position="134"/>
        <end position="151"/>
    </location>
</feature>
<feature type="transmembrane region" description="Helical" evidence="4">
    <location>
        <begin position="332"/>
        <end position="351"/>
    </location>
</feature>
<organism evidence="6 7">
    <name type="scientific">Exophiala dermatitidis (strain ATCC 34100 / CBS 525.76 / NIH/UT8656)</name>
    <name type="common">Black yeast</name>
    <name type="synonym">Wangiella dermatitidis</name>
    <dbReference type="NCBI Taxonomy" id="858893"/>
    <lineage>
        <taxon>Eukaryota</taxon>
        <taxon>Fungi</taxon>
        <taxon>Dikarya</taxon>
        <taxon>Ascomycota</taxon>
        <taxon>Pezizomycotina</taxon>
        <taxon>Eurotiomycetes</taxon>
        <taxon>Chaetothyriomycetidae</taxon>
        <taxon>Chaetothyriales</taxon>
        <taxon>Herpotrichiellaceae</taxon>
        <taxon>Exophiala</taxon>
    </lineage>
</organism>
<dbReference type="VEuPathDB" id="FungiDB:HMPREF1120_03200"/>
<dbReference type="GeneID" id="20307839"/>
<dbReference type="InterPro" id="IPR011701">
    <property type="entry name" value="MFS"/>
</dbReference>
<dbReference type="SUPFAM" id="SSF103473">
    <property type="entry name" value="MFS general substrate transporter"/>
    <property type="match status" value="1"/>
</dbReference>
<dbReference type="AlphaFoldDB" id="H6BVI5"/>
<dbReference type="OrthoDB" id="410267at2759"/>
<feature type="domain" description="Major facilitator superfamily (MFS) profile" evidence="5">
    <location>
        <begin position="266"/>
        <end position="456"/>
    </location>
</feature>
<feature type="transmembrane region" description="Helical" evidence="4">
    <location>
        <begin position="392"/>
        <end position="416"/>
    </location>
</feature>
<accession>H6BVI5</accession>
<dbReference type="PANTHER" id="PTHR11360:SF177">
    <property type="entry name" value="RIBOFLAVIN TRANSPORTER MCH5"/>
    <property type="match status" value="1"/>
</dbReference>
<feature type="transmembrane region" description="Helical" evidence="4">
    <location>
        <begin position="301"/>
        <end position="320"/>
    </location>
</feature>
<dbReference type="InterPro" id="IPR020846">
    <property type="entry name" value="MFS_dom"/>
</dbReference>
<gene>
    <name evidence="6" type="ORF">HMPREF1120_03200</name>
</gene>
<dbReference type="InterPro" id="IPR050327">
    <property type="entry name" value="Proton-linked_MCT"/>
</dbReference>
<dbReference type="PROSITE" id="PS50850">
    <property type="entry name" value="MFS"/>
    <property type="match status" value="1"/>
</dbReference>
<keyword evidence="4" id="KW-0812">Transmembrane</keyword>
<feature type="transmembrane region" description="Helical" evidence="4">
    <location>
        <begin position="157"/>
        <end position="178"/>
    </location>
</feature>
<feature type="transmembrane region" description="Helical" evidence="4">
    <location>
        <begin position="63"/>
        <end position="84"/>
    </location>
</feature>
<dbReference type="PANTHER" id="PTHR11360">
    <property type="entry name" value="MONOCARBOXYLATE TRANSPORTER"/>
    <property type="match status" value="1"/>
</dbReference>
<evidence type="ECO:0000256" key="4">
    <source>
        <dbReference type="SAM" id="Phobius"/>
    </source>
</evidence>
<dbReference type="GO" id="GO:0016020">
    <property type="term" value="C:membrane"/>
    <property type="evidence" value="ECO:0007669"/>
    <property type="project" value="UniProtKB-SubCell"/>
</dbReference>